<evidence type="ECO:0000256" key="2">
    <source>
        <dbReference type="ARBA" id="ARBA00004477"/>
    </source>
</evidence>
<proteinExistence type="inferred from homology"/>
<keyword evidence="5 10" id="KW-0732">Signal</keyword>
<dbReference type="GO" id="GO:0018279">
    <property type="term" value="P:protein N-linked glycosylation via asparagine"/>
    <property type="evidence" value="ECO:0007669"/>
    <property type="project" value="TreeGrafter"/>
</dbReference>
<keyword evidence="12" id="KW-1185">Reference proteome</keyword>
<evidence type="ECO:0000256" key="6">
    <source>
        <dbReference type="ARBA" id="ARBA00022824"/>
    </source>
</evidence>
<sequence length="323" mass="35626">MRGLLSVIVSLWAFFGVVFGEGFDAKYVNSLKGSDGIVRLTDKTFDKVVGGPRDYTVAVFLTAAQPQYGCQFCRMVGPSIEKLAYSWNKDHPNGDGFFIAVADIQDTQLSFRKLGLTHAPNLWVYPATEKSAPVTVGYEPYQFVQVEDQVGPLVGHLERNYGISITLHEPFRWDRLGLSMATTIVIGAIIKVAYKTILQILQKKQIWTAITLVAILMFTAGHMFNMIRRTPYIVGDGKGGATYFVGGHANQIAVETQIIALTYAVLAFSTISLIVKVPKIQNPSSQSAAALALCGVIFVTFSFLMSKFHIKNGSYPFKLMDIF</sequence>
<evidence type="ECO:0000313" key="12">
    <source>
        <dbReference type="Proteomes" id="UP000761534"/>
    </source>
</evidence>
<dbReference type="InterPro" id="IPR036249">
    <property type="entry name" value="Thioredoxin-like_sf"/>
</dbReference>
<evidence type="ECO:0000256" key="3">
    <source>
        <dbReference type="ARBA" id="ARBA00009561"/>
    </source>
</evidence>
<dbReference type="OrthoDB" id="67566at2759"/>
<dbReference type="GO" id="GO:0008250">
    <property type="term" value="C:oligosaccharyltransferase complex"/>
    <property type="evidence" value="ECO:0007669"/>
    <property type="project" value="TreeGrafter"/>
</dbReference>
<dbReference type="PANTHER" id="PTHR12692">
    <property type="entry name" value="DOLICHYL-DIPHOSPHOOLIGOSACCHARIDE--PROTEIN GLYCOSYLTRANSFERASE-RELATED"/>
    <property type="match status" value="1"/>
</dbReference>
<evidence type="ECO:0000256" key="10">
    <source>
        <dbReference type="SAM" id="SignalP"/>
    </source>
</evidence>
<evidence type="ECO:0000256" key="9">
    <source>
        <dbReference type="SAM" id="Phobius"/>
    </source>
</evidence>
<evidence type="ECO:0000313" key="11">
    <source>
        <dbReference type="EMBL" id="KAA8902261.1"/>
    </source>
</evidence>
<accession>A0A642UNE2</accession>
<dbReference type="SUPFAM" id="SSF52833">
    <property type="entry name" value="Thioredoxin-like"/>
    <property type="match status" value="1"/>
</dbReference>
<evidence type="ECO:0000256" key="5">
    <source>
        <dbReference type="ARBA" id="ARBA00022729"/>
    </source>
</evidence>
<evidence type="ECO:0000256" key="1">
    <source>
        <dbReference type="ARBA" id="ARBA00002791"/>
    </source>
</evidence>
<dbReference type="PANTHER" id="PTHR12692:SF0">
    <property type="entry name" value="GH11935P"/>
    <property type="match status" value="1"/>
</dbReference>
<evidence type="ECO:0000256" key="7">
    <source>
        <dbReference type="ARBA" id="ARBA00022989"/>
    </source>
</evidence>
<protein>
    <recommendedName>
        <fullName evidence="13">Thioredoxin domain-containing protein</fullName>
    </recommendedName>
</protein>
<dbReference type="Gene3D" id="3.40.30.10">
    <property type="entry name" value="Glutaredoxin"/>
    <property type="match status" value="1"/>
</dbReference>
<reference evidence="11" key="1">
    <citation type="journal article" date="2019" name="G3 (Bethesda)">
        <title>Genome Assemblies of Two Rare Opportunistic Yeast Pathogens: Diutina rugosa (syn. Candida rugosa) and Trichomonascus ciferrii (syn. Candida ciferrii).</title>
        <authorList>
            <person name="Mixao V."/>
            <person name="Saus E."/>
            <person name="Hansen A.P."/>
            <person name="Lass-Florl C."/>
            <person name="Gabaldon T."/>
        </authorList>
    </citation>
    <scope>NUCLEOTIDE SEQUENCE</scope>
    <source>
        <strain evidence="11">CBS 4856</strain>
    </source>
</reference>
<keyword evidence="8 9" id="KW-0472">Membrane</keyword>
<gene>
    <name evidence="11" type="ORF">TRICI_005920</name>
</gene>
<comment type="similarity">
    <text evidence="3">Belongs to the OST3/OST6 family.</text>
</comment>
<dbReference type="Pfam" id="PF04756">
    <property type="entry name" value="OST3_OST6"/>
    <property type="match status" value="1"/>
</dbReference>
<evidence type="ECO:0008006" key="13">
    <source>
        <dbReference type="Google" id="ProtNLM"/>
    </source>
</evidence>
<comment type="function">
    <text evidence="1">Subunit of the oligosaccharyl transferase (OST) complex that catalyzes the initial transfer of a defined glycan (Glc(3)Man(9)GlcNAc(2) in eukaryotes) from the lipid carrier dolichol-pyrophosphate to an asparagine residue within an Asn-X-Ser/Thr consensus motif in nascent polypeptide chains, the first step in protein N-glycosylation. N-glycosylation occurs cotranslationally and the complex associates with the Sec61 complex at the channel-forming translocon complex that mediates protein translocation across the endoplasmic reticulum (ER). All subunits are required for a maximal enzyme activity.</text>
</comment>
<dbReference type="EMBL" id="SWFS01000469">
    <property type="protein sequence ID" value="KAA8902261.1"/>
    <property type="molecule type" value="Genomic_DNA"/>
</dbReference>
<name>A0A642UNE2_9ASCO</name>
<keyword evidence="7 9" id="KW-1133">Transmembrane helix</keyword>
<evidence type="ECO:0000256" key="8">
    <source>
        <dbReference type="ARBA" id="ARBA00023136"/>
    </source>
</evidence>
<feature type="signal peptide" evidence="10">
    <location>
        <begin position="1"/>
        <end position="20"/>
    </location>
</feature>
<feature type="transmembrane region" description="Helical" evidence="9">
    <location>
        <begin position="206"/>
        <end position="224"/>
    </location>
</feature>
<dbReference type="Proteomes" id="UP000761534">
    <property type="component" value="Unassembled WGS sequence"/>
</dbReference>
<comment type="subcellular location">
    <subcellularLocation>
        <location evidence="2">Endoplasmic reticulum membrane</location>
        <topology evidence="2">Multi-pass membrane protein</topology>
    </subcellularLocation>
</comment>
<keyword evidence="4 9" id="KW-0812">Transmembrane</keyword>
<feature type="chain" id="PRO_5024804852" description="Thioredoxin domain-containing protein" evidence="10">
    <location>
        <begin position="21"/>
        <end position="323"/>
    </location>
</feature>
<feature type="transmembrane region" description="Helical" evidence="9">
    <location>
        <begin position="289"/>
        <end position="310"/>
    </location>
</feature>
<comment type="caution">
    <text evidence="11">The sequence shown here is derived from an EMBL/GenBank/DDBJ whole genome shotgun (WGS) entry which is preliminary data.</text>
</comment>
<dbReference type="InterPro" id="IPR021149">
    <property type="entry name" value="OligosaccharylTrfase_OST3/OST6"/>
</dbReference>
<organism evidence="11 12">
    <name type="scientific">Trichomonascus ciferrii</name>
    <dbReference type="NCBI Taxonomy" id="44093"/>
    <lineage>
        <taxon>Eukaryota</taxon>
        <taxon>Fungi</taxon>
        <taxon>Dikarya</taxon>
        <taxon>Ascomycota</taxon>
        <taxon>Saccharomycotina</taxon>
        <taxon>Dipodascomycetes</taxon>
        <taxon>Dipodascales</taxon>
        <taxon>Trichomonascaceae</taxon>
        <taxon>Trichomonascus</taxon>
        <taxon>Trichomonascus ciferrii complex</taxon>
    </lineage>
</organism>
<dbReference type="AlphaFoldDB" id="A0A642UNE2"/>
<dbReference type="VEuPathDB" id="FungiDB:TRICI_005920"/>
<keyword evidence="6" id="KW-0256">Endoplasmic reticulum</keyword>
<evidence type="ECO:0000256" key="4">
    <source>
        <dbReference type="ARBA" id="ARBA00022692"/>
    </source>
</evidence>
<feature type="transmembrane region" description="Helical" evidence="9">
    <location>
        <begin position="258"/>
        <end position="277"/>
    </location>
</feature>
<feature type="transmembrane region" description="Helical" evidence="9">
    <location>
        <begin position="176"/>
        <end position="194"/>
    </location>
</feature>